<gene>
    <name evidence="5" type="ORF">BN9_063800</name>
</gene>
<dbReference type="PROSITE" id="PS50096">
    <property type="entry name" value="IQ"/>
    <property type="match status" value="8"/>
</dbReference>
<keyword evidence="1" id="KW-0479">Metal-binding</keyword>
<dbReference type="SMART" id="SM00015">
    <property type="entry name" value="IQ"/>
    <property type="match status" value="12"/>
</dbReference>
<evidence type="ECO:0000313" key="5">
    <source>
        <dbReference type="EMBL" id="CCI45483.1"/>
    </source>
</evidence>
<dbReference type="Proteomes" id="UP000053237">
    <property type="component" value="Unassembled WGS sequence"/>
</dbReference>
<accession>A0A024GG49</accession>
<keyword evidence="1" id="KW-0863">Zinc-finger</keyword>
<comment type="caution">
    <text evidence="5">The sequence shown here is derived from an EMBL/GenBank/DDBJ whole genome shotgun (WGS) entry which is preliminary data.</text>
</comment>
<feature type="region of interest" description="Disordered" evidence="3">
    <location>
        <begin position="2304"/>
        <end position="2331"/>
    </location>
</feature>
<sequence length="2331" mass="273803">MSAKPEGMLEGRPDSILTNKAFRKKSKNLLQKITRENRETEVDSSFSKMQIAAFDAISKHDEHRMIPYKLQQDLRHQKKRKMKTLTSGDEFLPRPIQKSSATRGIKTSAQHTFEWNPDAGRLSPLLTFHSRSSRQQTEVEDRNSKFLLKSLSSLSLSPQKRLSVIISTSNLNEDVQHFQNYQMRNFKSSLLQFQAQEAQLRVENKNLISRELSTLPLNFLFKLPGGAAYCRVRLQQAFSLWVSLFQQSQKKVYLYHWKDITVSVKFQEQQRNNREAALSRILRTTIKFISKRLQTQALVKWIEATRWMIWSDRHNASIMISRLWRGYNNRKRILHLHHSLQSRREHFQDIRLAPTRPLVRFKLLPALRNEVLNLWSAVVTIQKRERFKSLQRFVRTRTTAIITIQAHIRQFETQKRYSKLIRAFTKTQSIYRMWTHRREYLRLRRSALILQRSFRFYHALRIDHIFAHLKILQLEKEWTASILLQRFARGFLARIIRIRLQEELKIRFIAALKIQRCWYRHNGESSTFVLLCCLREEEERENATRKATQKLRRWKCAATIQSHYRRHRQRVLDSATIRLQCFSRQWISRKIAQQKRREISAQCRIKNFFRTHYRKRNAAALKLQFLWLKKTKRIGRHLHERRARIEEQERYFRKIQECESVTRIQAMVRGFLGRRRAGRIQALKRLRRFVGYFFAWRAFRKRRIRWKTAFAASFAASSIEAGFKLATEARFASKTRLVIRIQKLYRGFQARQKLIKAASSERRNEAVVRSIQSYWRYARQCRLVTRAIAIRRRQRSNPASNLCTVSDVLAWTTESMSASYNREDELCGMSALEWFYRIGIPKQVTSVIAKNGYFNAIAVNDFPNSLRKLGASECERIFHSILHSGAKFLHPNQVKEIIGDILASLFGYIVKQKADLERRNLKRENQLLSVLQHRYQSVNNQLQKEEKRHNEIQRRLETIDEEAKVFRRLPNALKKEHLNLSEALNRSGTQVKQTTEKHSDLKSTILRQEIVIKEQQKVVVKIQKKEMVATYDLDRFQLVDTTSSIAHKLFLERFPRLQNHASKFSKSLHGMKITKWQFQRFFNHCDSIGRVPSFMALLTDLHTDERVRNHNSMRFDRVIETLQCGIEKICELLGLPLLFIVTATSSQPFIPRQSFLLDRFLLRILQKAHYARLLEDGVKIWYRGFEAISTLNSSAGKLQAHWKRRMTQTRILQEERNKQEQRWLGMYLEERNCNYVALHWQQERVKEQNLIEMQKYGVQHASMEALRSGITRFPYLEQWDEQNQQVVYINSKDGNELLLDRPTYTESEVYKVLRLQKAYRTYVARKEWEWQLRRLERDERKRASQLKWIQKRGTHSGPVKCSIRVTPSEDSIAAIWWAKHLEGICPTSKRASDIQNCHNALQHAYDHTIRNKFFTSLTSQAHSIVALISAYEDFCRSLTPSVIKVQIECTQTALRYGWTAVVQGQTRWYYQLNTHQYSTNRPEYDFDEEFAAVQVQTLGRRFIARSEYARLLSSVSIVDCMHEAISEAEMIGWIGFGYEGMKVSVFLDRLALSSHRDTLRSSTLYAKDVLYFDEIQWRRLLGNLQTQELDILYQRPCVKTKRNRYPLTFLGFWSTLPSEHHPFHFIASDRVLHSLLTKAYPNQRSSVASLRDAIKKFYPVTYRQLETHVQRYAGRPDEALRDLSSINDGSLTASEEHEKLIFHVFLRAVQKCIVYCAILDISRLRSELSVAVAVVRYAMGIDNVKDQGIPYVAVSTDQVAAHYQAFVSQFAKRAVRGCWERPPSDTVPRLTYAQAALYLRTEVIERALIWVRSALVVQSLFRMRSQQKIYRVIQVTRSSSAFTIQCNWRMHTAKVIHHTLSEQLRSDYEQCFAVKTKNFFYIHRPSMMRMEDPPRDADGELVPYRPMIQDKLTGEWKQAWPNAERKETDRTTRELQVSTMCFNCHSSRAAWRCDECFGHSGASLYYCIACFIECHNVAVYPERSGHSYTLMDHSTLKSLVCVECGRYSTMRCLTCQEHYCRRCFDRIHRGGSTRKTHLCEFYQEEASVCDECQNRIAILSCSTCKGVLCEECMRLTGHHRGRKAHHHVDVIQQRLEPGEKFCGQCFARRSEVNCSHCRQLLCHVCHQGSHAYLCGEAAYYRLKAQFDSESMCVECGEPGDRKCIKCGDMYCSNRRIGQLDCFEKFHQRGNRLRHKFEPVEPPPFSERLREWKEKRAEAVAVAPAKVSEHLPVMQSDSDTRKHVEKAKKNEANSAMWSHCRARNCGAVIANAKVFYCLKHMTPQAALEVSRKDPKEAAKLLIDLEMRAHKQNPPNSTPGESNPRPQKHGTLP</sequence>
<protein>
    <recommendedName>
        <fullName evidence="4">B box-type domain-containing protein</fullName>
    </recommendedName>
</protein>
<name>A0A024GG49_9STRA</name>
<dbReference type="Pfam" id="PF00612">
    <property type="entry name" value="IQ"/>
    <property type="match status" value="4"/>
</dbReference>
<feature type="compositionally biased region" description="Polar residues" evidence="3">
    <location>
        <begin position="2311"/>
        <end position="2323"/>
    </location>
</feature>
<dbReference type="CDD" id="cd19757">
    <property type="entry name" value="Bbox1"/>
    <property type="match status" value="2"/>
</dbReference>
<dbReference type="CDD" id="cd23767">
    <property type="entry name" value="IQCD"/>
    <property type="match status" value="1"/>
</dbReference>
<evidence type="ECO:0000256" key="2">
    <source>
        <dbReference type="SAM" id="Coils"/>
    </source>
</evidence>
<dbReference type="InParanoid" id="A0A024GG49"/>
<keyword evidence="2" id="KW-0175">Coiled coil</keyword>
<dbReference type="InterPro" id="IPR000048">
    <property type="entry name" value="IQ_motif_EF-hand-BS"/>
</dbReference>
<dbReference type="GO" id="GO:0008270">
    <property type="term" value="F:zinc ion binding"/>
    <property type="evidence" value="ECO:0007669"/>
    <property type="project" value="UniProtKB-KW"/>
</dbReference>
<dbReference type="STRING" id="65357.A0A024GG49"/>
<reference evidence="5 6" key="1">
    <citation type="submission" date="2012-05" db="EMBL/GenBank/DDBJ databases">
        <title>Recombination and specialization in a pathogen metapopulation.</title>
        <authorList>
            <person name="Gardiner A."/>
            <person name="Kemen E."/>
            <person name="Schultz-Larsen T."/>
            <person name="MacLean D."/>
            <person name="Van Oosterhout C."/>
            <person name="Jones J.D.G."/>
        </authorList>
    </citation>
    <scope>NUCLEOTIDE SEQUENCE [LARGE SCALE GENOMIC DNA]</scope>
    <source>
        <strain evidence="5 6">Ac Nc2</strain>
    </source>
</reference>
<dbReference type="Gene3D" id="1.20.5.190">
    <property type="match status" value="1"/>
</dbReference>
<evidence type="ECO:0000256" key="1">
    <source>
        <dbReference type="PROSITE-ProRule" id="PRU00024"/>
    </source>
</evidence>
<dbReference type="OrthoDB" id="191834at2759"/>
<organism evidence="5 6">
    <name type="scientific">Albugo candida</name>
    <dbReference type="NCBI Taxonomy" id="65357"/>
    <lineage>
        <taxon>Eukaryota</taxon>
        <taxon>Sar</taxon>
        <taxon>Stramenopiles</taxon>
        <taxon>Oomycota</taxon>
        <taxon>Peronosporomycetes</taxon>
        <taxon>Albuginales</taxon>
        <taxon>Albuginaceae</taxon>
        <taxon>Albugo</taxon>
    </lineage>
</organism>
<proteinExistence type="predicted"/>
<dbReference type="EMBL" id="CAIX01000099">
    <property type="protein sequence ID" value="CCI45483.1"/>
    <property type="molecule type" value="Genomic_DNA"/>
</dbReference>
<evidence type="ECO:0000259" key="4">
    <source>
        <dbReference type="PROSITE" id="PS50119"/>
    </source>
</evidence>
<dbReference type="PROSITE" id="PS50119">
    <property type="entry name" value="ZF_BBOX"/>
    <property type="match status" value="1"/>
</dbReference>
<feature type="domain" description="B box-type" evidence="4">
    <location>
        <begin position="2044"/>
        <end position="2090"/>
    </location>
</feature>
<dbReference type="InterPro" id="IPR000315">
    <property type="entry name" value="Znf_B-box"/>
</dbReference>
<feature type="coiled-coil region" evidence="2">
    <location>
        <begin position="921"/>
        <end position="962"/>
    </location>
</feature>
<evidence type="ECO:0000313" key="6">
    <source>
        <dbReference type="Proteomes" id="UP000053237"/>
    </source>
</evidence>
<dbReference type="Gene3D" id="3.30.160.60">
    <property type="entry name" value="Classic Zinc Finger"/>
    <property type="match status" value="1"/>
</dbReference>
<keyword evidence="6" id="KW-1185">Reference proteome</keyword>
<keyword evidence="1" id="KW-0862">Zinc</keyword>
<evidence type="ECO:0000256" key="3">
    <source>
        <dbReference type="SAM" id="MobiDB-lite"/>
    </source>
</evidence>